<gene>
    <name evidence="1" type="primary">ORF71788</name>
</gene>
<sequence length="68" mass="8130">MCPNCFICYYLMNTLPRKLKELQYVDQVITFSDFDKTILQETIEGKKRIGRQSKRCTDNIKTVNRSHR</sequence>
<name>A0A0B6ZQ22_9EUPU</name>
<evidence type="ECO:0000313" key="1">
    <source>
        <dbReference type="EMBL" id="CEK69835.1"/>
    </source>
</evidence>
<dbReference type="AlphaFoldDB" id="A0A0B6ZQ22"/>
<proteinExistence type="predicted"/>
<dbReference type="EMBL" id="HACG01022970">
    <property type="protein sequence ID" value="CEK69835.1"/>
    <property type="molecule type" value="Transcribed_RNA"/>
</dbReference>
<organism evidence="1">
    <name type="scientific">Arion vulgaris</name>
    <dbReference type="NCBI Taxonomy" id="1028688"/>
    <lineage>
        <taxon>Eukaryota</taxon>
        <taxon>Metazoa</taxon>
        <taxon>Spiralia</taxon>
        <taxon>Lophotrochozoa</taxon>
        <taxon>Mollusca</taxon>
        <taxon>Gastropoda</taxon>
        <taxon>Heterobranchia</taxon>
        <taxon>Euthyneura</taxon>
        <taxon>Panpulmonata</taxon>
        <taxon>Eupulmonata</taxon>
        <taxon>Stylommatophora</taxon>
        <taxon>Helicina</taxon>
        <taxon>Arionoidea</taxon>
        <taxon>Arionidae</taxon>
        <taxon>Arion</taxon>
    </lineage>
</organism>
<accession>A0A0B6ZQ22</accession>
<reference evidence="1" key="1">
    <citation type="submission" date="2014-12" db="EMBL/GenBank/DDBJ databases">
        <title>Insight into the proteome of Arion vulgaris.</title>
        <authorList>
            <person name="Aradska J."/>
            <person name="Bulat T."/>
            <person name="Smidak R."/>
            <person name="Sarate P."/>
            <person name="Gangsoo J."/>
            <person name="Sialana F."/>
            <person name="Bilban M."/>
            <person name="Lubec G."/>
        </authorList>
    </citation>
    <scope>NUCLEOTIDE SEQUENCE</scope>
    <source>
        <tissue evidence="1">Skin</tissue>
    </source>
</reference>
<protein>
    <submittedName>
        <fullName evidence="1">Uncharacterized protein</fullName>
    </submittedName>
</protein>